<name>A0ABT8LCJ4_9BACT</name>
<gene>
    <name evidence="1" type="ORF">QQ020_25725</name>
</gene>
<evidence type="ECO:0008006" key="3">
    <source>
        <dbReference type="Google" id="ProtNLM"/>
    </source>
</evidence>
<protein>
    <recommendedName>
        <fullName evidence="3">Zinc-ribbon domain-containing protein</fullName>
    </recommendedName>
</protein>
<comment type="caution">
    <text evidence="1">The sequence shown here is derived from an EMBL/GenBank/DDBJ whole genome shotgun (WGS) entry which is preliminary data.</text>
</comment>
<sequence>MSAKLSLEEFRQIAISRNGRCLSKKYINNTTELEWKCEEGHQWFATPKHIKAGSWCLKCAYKKNGDKLRGSIDELRIVAQSMRGKCLSQSYTKSNEKYSWECEKRHRWNATASSIKSGGWCPKCAYKKNGDKQRGSIGQLQILAQSKGGKCLSQSYTKSNEKYSWECEKGHQWEATASSIKSGSWCPKCAYERNADKQRGAIDELKALAQAKGGKCLSQIYTRTHDQYKWECKEKHQWDATAASVKSGRWCKKCSAKRRNDWKRGSIEKLKQLAYERGGYCLSTSYIDANTRYRWKCLCGYEWKTTAASVKSGRWCKKCNKFYYQEKCRFIIEILLGIKVPQKSNFLEVQLSTNKICRLELDGYSKSLNFAFEYNGIQHYEYVSYFHKNYENFKLLKEKDYLKQKTCGEKGIKLLVIPYTENNNLIAFIESFFKKHGIKAKIQGSEIKESNFKTSQRRMMKLHEAAIERDGKCLSYTYEGTSHRYLWVCENDHPWYATASSIKSGTWCEKCRRKEQINKRRQKGLIRVQEYASQYNGKCLSTKYKNGKTKLSFECEKGHQWEATVDSMIRNNNWCPTCAGRKNYTIDDMSNKVRDKGGKCLSKEYINVRTKLLWECKRGHQWNAIPKTVLRGHWCRACVEIEKAKKRTAGY</sequence>
<proteinExistence type="predicted"/>
<evidence type="ECO:0000313" key="2">
    <source>
        <dbReference type="Proteomes" id="UP001172083"/>
    </source>
</evidence>
<dbReference type="RefSeq" id="WP_346760833.1">
    <property type="nucleotide sequence ID" value="NZ_JAUJEB010000006.1"/>
</dbReference>
<evidence type="ECO:0000313" key="1">
    <source>
        <dbReference type="EMBL" id="MDN5215503.1"/>
    </source>
</evidence>
<dbReference type="Gene3D" id="3.40.960.10">
    <property type="entry name" value="VSR Endonuclease"/>
    <property type="match status" value="1"/>
</dbReference>
<keyword evidence="2" id="KW-1185">Reference proteome</keyword>
<reference evidence="1" key="1">
    <citation type="submission" date="2023-06" db="EMBL/GenBank/DDBJ databases">
        <title>Genomic of Agaribacillus aureum.</title>
        <authorList>
            <person name="Wang G."/>
        </authorList>
    </citation>
    <scope>NUCLEOTIDE SEQUENCE</scope>
    <source>
        <strain evidence="1">BMA12</strain>
    </source>
</reference>
<dbReference type="Proteomes" id="UP001172083">
    <property type="component" value="Unassembled WGS sequence"/>
</dbReference>
<dbReference type="EMBL" id="JAUJEB010000006">
    <property type="protein sequence ID" value="MDN5215503.1"/>
    <property type="molecule type" value="Genomic_DNA"/>
</dbReference>
<accession>A0ABT8LCJ4</accession>
<organism evidence="1 2">
    <name type="scientific">Agaribacillus aureus</name>
    <dbReference type="NCBI Taxonomy" id="3051825"/>
    <lineage>
        <taxon>Bacteria</taxon>
        <taxon>Pseudomonadati</taxon>
        <taxon>Bacteroidota</taxon>
        <taxon>Cytophagia</taxon>
        <taxon>Cytophagales</taxon>
        <taxon>Splendidivirgaceae</taxon>
        <taxon>Agaribacillus</taxon>
    </lineage>
</organism>